<evidence type="ECO:0000313" key="3">
    <source>
        <dbReference type="EMBL" id="TCG04723.1"/>
    </source>
</evidence>
<dbReference type="AlphaFoldDB" id="A0A4R0X3N5"/>
<gene>
    <name evidence="3" type="ORF">BZM27_38830</name>
</gene>
<evidence type="ECO:0000259" key="2">
    <source>
        <dbReference type="Pfam" id="PF16747"/>
    </source>
</evidence>
<keyword evidence="4" id="KW-1185">Reference proteome</keyword>
<dbReference type="Pfam" id="PF16747">
    <property type="entry name" value="Adhesin_E"/>
    <property type="match status" value="1"/>
</dbReference>
<proteinExistence type="predicted"/>
<dbReference type="EMBL" id="MWML01000225">
    <property type="protein sequence ID" value="TCG04723.1"/>
    <property type="molecule type" value="Genomic_DNA"/>
</dbReference>
<evidence type="ECO:0000313" key="4">
    <source>
        <dbReference type="Proteomes" id="UP000294200"/>
    </source>
</evidence>
<dbReference type="InterPro" id="IPR031939">
    <property type="entry name" value="Adhesin_E-like"/>
</dbReference>
<organism evidence="3 4">
    <name type="scientific">Paraburkholderia steynii</name>
    <dbReference type="NCBI Taxonomy" id="1245441"/>
    <lineage>
        <taxon>Bacteria</taxon>
        <taxon>Pseudomonadati</taxon>
        <taxon>Pseudomonadota</taxon>
        <taxon>Betaproteobacteria</taxon>
        <taxon>Burkholderiales</taxon>
        <taxon>Burkholderiaceae</taxon>
        <taxon>Paraburkholderia</taxon>
    </lineage>
</organism>
<evidence type="ECO:0000256" key="1">
    <source>
        <dbReference type="SAM" id="MobiDB-lite"/>
    </source>
</evidence>
<feature type="region of interest" description="Disordered" evidence="1">
    <location>
        <begin position="58"/>
        <end position="80"/>
    </location>
</feature>
<comment type="caution">
    <text evidence="3">The sequence shown here is derived from an EMBL/GenBank/DDBJ whole genome shotgun (WGS) entry which is preliminary data.</text>
</comment>
<reference evidence="3 4" key="1">
    <citation type="submission" date="2017-02" db="EMBL/GenBank/DDBJ databases">
        <title>Paraburkholderia sophoroidis sp. nov. and Paraburkholderia steynii sp. nov. rhizobial symbionts of the fynbos legume Hypocalyptus sophoroides.</title>
        <authorList>
            <person name="Steenkamp E.T."/>
            <person name="Beukes C.W."/>
            <person name="Van Zyl E."/>
            <person name="Avontuur J."/>
            <person name="Chan W.Y."/>
            <person name="Hassen A."/>
            <person name="Palmer M."/>
            <person name="Mthombeni L."/>
            <person name="Phalane F."/>
            <person name="Sereme K."/>
            <person name="Venter S.N."/>
        </authorList>
    </citation>
    <scope>NUCLEOTIDE SEQUENCE [LARGE SCALE GENOMIC DNA]</scope>
    <source>
        <strain evidence="3 4">HC1.1ba</strain>
    </source>
</reference>
<accession>A0A4R0X3N5</accession>
<feature type="domain" description="Surface-adhesin protein E-like" evidence="2">
    <location>
        <begin position="2"/>
        <end position="77"/>
    </location>
</feature>
<sequence length="80" mass="8958">MVLNFDTPQKLNNGKVYRSMGVGVELDCHAWQYAVISTTAATDIWVNGKGVALYNSPRKMEKPDQGSMEESLLKNHCITR</sequence>
<name>A0A4R0X3N5_9BURK</name>
<protein>
    <recommendedName>
        <fullName evidence="2">Surface-adhesin protein E-like domain-containing protein</fullName>
    </recommendedName>
</protein>
<dbReference type="Proteomes" id="UP000294200">
    <property type="component" value="Unassembled WGS sequence"/>
</dbReference>